<keyword evidence="3" id="KW-1185">Reference proteome</keyword>
<proteinExistence type="predicted"/>
<comment type="caution">
    <text evidence="2">The sequence shown here is derived from an EMBL/GenBank/DDBJ whole genome shotgun (WGS) entry which is preliminary data.</text>
</comment>
<evidence type="ECO:0000313" key="2">
    <source>
        <dbReference type="EMBL" id="GGP85322.1"/>
    </source>
</evidence>
<evidence type="ECO:0000313" key="3">
    <source>
        <dbReference type="Proteomes" id="UP000639606"/>
    </source>
</evidence>
<evidence type="ECO:0000256" key="1">
    <source>
        <dbReference type="SAM" id="Phobius"/>
    </source>
</evidence>
<name>A0A918ATD0_9PSEU</name>
<gene>
    <name evidence="2" type="ORF">GCM10010185_68850</name>
</gene>
<dbReference type="EMBL" id="BMRG01000028">
    <property type="protein sequence ID" value="GGP85322.1"/>
    <property type="molecule type" value="Genomic_DNA"/>
</dbReference>
<keyword evidence="1" id="KW-1133">Transmembrane helix</keyword>
<dbReference type="AlphaFoldDB" id="A0A918ATD0"/>
<keyword evidence="1" id="KW-0812">Transmembrane</keyword>
<protein>
    <submittedName>
        <fullName evidence="2">Uncharacterized protein</fullName>
    </submittedName>
</protein>
<organism evidence="2 3">
    <name type="scientific">Saccharothrix coeruleofusca</name>
    <dbReference type="NCBI Taxonomy" id="33919"/>
    <lineage>
        <taxon>Bacteria</taxon>
        <taxon>Bacillati</taxon>
        <taxon>Actinomycetota</taxon>
        <taxon>Actinomycetes</taxon>
        <taxon>Pseudonocardiales</taxon>
        <taxon>Pseudonocardiaceae</taxon>
        <taxon>Saccharothrix</taxon>
    </lineage>
</organism>
<keyword evidence="1" id="KW-0472">Membrane</keyword>
<dbReference type="Proteomes" id="UP000639606">
    <property type="component" value="Unassembled WGS sequence"/>
</dbReference>
<reference evidence="2" key="2">
    <citation type="submission" date="2020-09" db="EMBL/GenBank/DDBJ databases">
        <authorList>
            <person name="Sun Q."/>
            <person name="Ohkuma M."/>
        </authorList>
    </citation>
    <scope>NUCLEOTIDE SEQUENCE</scope>
    <source>
        <strain evidence="2">JCM 3313</strain>
    </source>
</reference>
<feature type="transmembrane region" description="Helical" evidence="1">
    <location>
        <begin position="7"/>
        <end position="30"/>
    </location>
</feature>
<reference evidence="2" key="1">
    <citation type="journal article" date="2014" name="Int. J. Syst. Evol. Microbiol.">
        <title>Complete genome sequence of Corynebacterium casei LMG S-19264T (=DSM 44701T), isolated from a smear-ripened cheese.</title>
        <authorList>
            <consortium name="US DOE Joint Genome Institute (JGI-PGF)"/>
            <person name="Walter F."/>
            <person name="Albersmeier A."/>
            <person name="Kalinowski J."/>
            <person name="Ruckert C."/>
        </authorList>
    </citation>
    <scope>NUCLEOTIDE SEQUENCE</scope>
    <source>
        <strain evidence="2">JCM 3313</strain>
    </source>
</reference>
<sequence>MLQSGGCGAAGTVAIITAAFFLAMGVYALVSPRDPCSPPLEPVARSFPDSLRNRVTTKES</sequence>
<accession>A0A918ATD0</accession>